<proteinExistence type="predicted"/>
<protein>
    <submittedName>
        <fullName evidence="2">Uncharacterized protein</fullName>
    </submittedName>
</protein>
<organism evidence="2 3">
    <name type="scientific">Legionella sainthelensi</name>
    <dbReference type="NCBI Taxonomy" id="28087"/>
    <lineage>
        <taxon>Bacteria</taxon>
        <taxon>Pseudomonadati</taxon>
        <taxon>Pseudomonadota</taxon>
        <taxon>Gammaproteobacteria</taxon>
        <taxon>Legionellales</taxon>
        <taxon>Legionellaceae</taxon>
        <taxon>Legionella</taxon>
    </lineage>
</organism>
<evidence type="ECO:0000313" key="3">
    <source>
        <dbReference type="Proteomes" id="UP000054621"/>
    </source>
</evidence>
<dbReference type="eggNOG" id="ENOG5030QVQ">
    <property type="taxonomic scope" value="Bacteria"/>
</dbReference>
<dbReference type="OrthoDB" id="5649529at2"/>
<dbReference type="Proteomes" id="UP000054621">
    <property type="component" value="Unassembled WGS sequence"/>
</dbReference>
<dbReference type="PATRIC" id="fig|28087.4.peg.2843"/>
<reference evidence="2 3" key="1">
    <citation type="submission" date="2015-11" db="EMBL/GenBank/DDBJ databases">
        <title>Genomic analysis of 38 Legionella species identifies large and diverse effector repertoires.</title>
        <authorList>
            <person name="Burstein D."/>
            <person name="Amaro F."/>
            <person name="Zusman T."/>
            <person name="Lifshitz Z."/>
            <person name="Cohen O."/>
            <person name="Gilbert J.A."/>
            <person name="Pupko T."/>
            <person name="Shuman H.A."/>
            <person name="Segal G."/>
        </authorList>
    </citation>
    <scope>NUCLEOTIDE SEQUENCE [LARGE SCALE GENOMIC DNA]</scope>
    <source>
        <strain evidence="2 3">Mt.St.Helens-4</strain>
    </source>
</reference>
<feature type="compositionally biased region" description="Basic and acidic residues" evidence="1">
    <location>
        <begin position="18"/>
        <end position="32"/>
    </location>
</feature>
<dbReference type="EMBL" id="LNYV01000036">
    <property type="protein sequence ID" value="KTD55053.1"/>
    <property type="molecule type" value="Genomic_DNA"/>
</dbReference>
<gene>
    <name evidence="2" type="ORF">Lsai_2645</name>
</gene>
<accession>A0A0W0YDS4</accession>
<comment type="caution">
    <text evidence="2">The sequence shown here is derived from an EMBL/GenBank/DDBJ whole genome shotgun (WGS) entry which is preliminary data.</text>
</comment>
<dbReference type="STRING" id="28087.Lsai_2645"/>
<feature type="region of interest" description="Disordered" evidence="1">
    <location>
        <begin position="1"/>
        <end position="37"/>
    </location>
</feature>
<evidence type="ECO:0000256" key="1">
    <source>
        <dbReference type="SAM" id="MobiDB-lite"/>
    </source>
</evidence>
<dbReference type="AlphaFoldDB" id="A0A0W0YDS4"/>
<name>A0A0W0YDS4_9GAMM</name>
<sequence>MSKNSTSTMLGKLAVGKNEPRSEAVSEQKSEDVGEAFAVPQLKPSKKPKMEEVLTNILGAAFSKGYSPIDKN</sequence>
<dbReference type="RefSeq" id="WP_027269585.1">
    <property type="nucleotide sequence ID" value="NZ_CAAAJE010000001.1"/>
</dbReference>
<evidence type="ECO:0000313" key="2">
    <source>
        <dbReference type="EMBL" id="KTD55053.1"/>
    </source>
</evidence>